<keyword evidence="5" id="KW-0175">Coiled coil</keyword>
<dbReference type="Pfam" id="PF10300">
    <property type="entry name" value="Iml2-TPR_39"/>
    <property type="match status" value="1"/>
</dbReference>
<dbReference type="EMBL" id="JAVFHQ010000011">
    <property type="protein sequence ID" value="KAK4547309.1"/>
    <property type="molecule type" value="Genomic_DNA"/>
</dbReference>
<accession>A0AAV9JPH0</accession>
<dbReference type="GO" id="GO:0005741">
    <property type="term" value="C:mitochondrial outer membrane"/>
    <property type="evidence" value="ECO:0007669"/>
    <property type="project" value="TreeGrafter"/>
</dbReference>
<evidence type="ECO:0000256" key="4">
    <source>
        <dbReference type="ARBA" id="ARBA00043897"/>
    </source>
</evidence>
<dbReference type="GO" id="GO:0005829">
    <property type="term" value="C:cytosol"/>
    <property type="evidence" value="ECO:0007669"/>
    <property type="project" value="TreeGrafter"/>
</dbReference>
<reference evidence="7 8" key="1">
    <citation type="submission" date="2021-11" db="EMBL/GenBank/DDBJ databases">
        <title>Black yeast isolated from Biological Soil Crust.</title>
        <authorList>
            <person name="Kurbessoian T."/>
        </authorList>
    </citation>
    <scope>NUCLEOTIDE SEQUENCE [LARGE SCALE GENOMIC DNA]</scope>
    <source>
        <strain evidence="7 8">CCFEE 5522</strain>
    </source>
</reference>
<protein>
    <recommendedName>
        <fullName evidence="2">Inclusion body clearance protein IML2</fullName>
    </recommendedName>
    <alternativeName>
        <fullName evidence="3">Inclusion body clearance protein iml2</fullName>
    </alternativeName>
</protein>
<proteinExistence type="predicted"/>
<comment type="caution">
    <text evidence="7">The sequence shown here is derived from an EMBL/GenBank/DDBJ whole genome shotgun (WGS) entry which is preliminary data.</text>
</comment>
<name>A0AAV9JPH0_9PEZI</name>
<evidence type="ECO:0000256" key="5">
    <source>
        <dbReference type="SAM" id="Coils"/>
    </source>
</evidence>
<dbReference type="Proteomes" id="UP001324427">
    <property type="component" value="Unassembled WGS sequence"/>
</dbReference>
<feature type="region of interest" description="Disordered" evidence="6">
    <location>
        <begin position="166"/>
        <end position="194"/>
    </location>
</feature>
<evidence type="ECO:0000313" key="7">
    <source>
        <dbReference type="EMBL" id="KAK4547309.1"/>
    </source>
</evidence>
<keyword evidence="8" id="KW-1185">Reference proteome</keyword>
<evidence type="ECO:0000256" key="2">
    <source>
        <dbReference type="ARBA" id="ARBA00018424"/>
    </source>
</evidence>
<comment type="subunit">
    <text evidence="1">Interacts with lipid droplet proteins.</text>
</comment>
<dbReference type="PANTHER" id="PTHR31859">
    <property type="entry name" value="TETRATRICOPEPTIDE REPEAT PROTEIN 39 FAMILY MEMBER"/>
    <property type="match status" value="1"/>
</dbReference>
<dbReference type="InterPro" id="IPR019412">
    <property type="entry name" value="IML2/TPR_39"/>
</dbReference>
<sequence length="688" mass="75821">MKRFGGMFGGKAASSNSRSLTALDEPAACTVLQAQSTNEQGLGRATTFFLRAVLGFEKEIMEQASARLAEAEESAYEHQRRAIRDPSTAHQSAIYPIGAEYALVLAESQLMSAVVAVLNESLTESLRGFYKLRKAFTTLHEISEAEKRYLQAQGKSYASSVASTAASTGSRTPAEGSGVLTPDPLGKDDFDDADDDDFLDAQEAAFGSMAATGYEGQPASSDFEKLKFGAAKAGNSAPPSRRSSMSSMSETAANDADRIDFRTITSDPVDLFIHSGTALCFGLLQLMLSMVPPSFSKVLSILSFRGDRAAGIRMLWSATKFKHDINGAMAGLITLGFHNGAMAFNDILSKTDLPEARLKNLLSEMRQLYPKSKLWVLEEARMLGADRQLESAVQKLEQGPPSPLKQVEALALFEKSLSYMYLHRYEDCAKGFIECVGKNNWSHGLYYYISGACYVELYRMCKGSDPAKAAEYAAMADKYLHEVPAHTGKKRFMARQLPFDIFVNRKIAKWNHRAKTLDCAFVDAVGVSPVEEMTYFWSGFKRMNDDQLRYALKRIAWSEDLSLNPRWEQEAVDEKALQALLKGTCLRFLGQIPEAKATLTTDVLAYDMVQIKACDHADNWPQPVAHYEKAVCFWQEAGGRGGDKATLEKCSAELALVEHWEAFELDTRVGMKVATARLTLKKSGVALP</sequence>
<evidence type="ECO:0000256" key="1">
    <source>
        <dbReference type="ARBA" id="ARBA00011408"/>
    </source>
</evidence>
<dbReference type="PANTHER" id="PTHR31859:SF1">
    <property type="entry name" value="TETRATRICOPEPTIDE REPEAT PROTEIN 39C"/>
    <property type="match status" value="1"/>
</dbReference>
<dbReference type="AlphaFoldDB" id="A0AAV9JPH0"/>
<comment type="function">
    <text evidence="4">Inclusion body (IB) resident protein that interacts strongly with lipid droplet (LD) proteins. Involved in LD-mediated IB clearing after protein folding stress, probably by enabling access to the IBs of an LD-stored soluble sterol derivative that acts as a chaperone in inclusion clearing.</text>
</comment>
<gene>
    <name evidence="7" type="ORF">LTR36_000964</name>
</gene>
<evidence type="ECO:0000256" key="6">
    <source>
        <dbReference type="SAM" id="MobiDB-lite"/>
    </source>
</evidence>
<dbReference type="GO" id="GO:0005634">
    <property type="term" value="C:nucleus"/>
    <property type="evidence" value="ECO:0007669"/>
    <property type="project" value="TreeGrafter"/>
</dbReference>
<evidence type="ECO:0000313" key="8">
    <source>
        <dbReference type="Proteomes" id="UP001324427"/>
    </source>
</evidence>
<organism evidence="7 8">
    <name type="scientific">Oleoguttula mirabilis</name>
    <dbReference type="NCBI Taxonomy" id="1507867"/>
    <lineage>
        <taxon>Eukaryota</taxon>
        <taxon>Fungi</taxon>
        <taxon>Dikarya</taxon>
        <taxon>Ascomycota</taxon>
        <taxon>Pezizomycotina</taxon>
        <taxon>Dothideomycetes</taxon>
        <taxon>Dothideomycetidae</taxon>
        <taxon>Mycosphaerellales</taxon>
        <taxon>Teratosphaeriaceae</taxon>
        <taxon>Oleoguttula</taxon>
    </lineage>
</organism>
<feature type="coiled-coil region" evidence="5">
    <location>
        <begin position="54"/>
        <end position="81"/>
    </location>
</feature>
<evidence type="ECO:0000256" key="3">
    <source>
        <dbReference type="ARBA" id="ARBA00019539"/>
    </source>
</evidence>